<gene>
    <name evidence="3" type="ORF">SAMN05216337_100488</name>
</gene>
<dbReference type="InterPro" id="IPR013538">
    <property type="entry name" value="ASHA1/2-like_C"/>
</dbReference>
<dbReference type="Proteomes" id="UP000199245">
    <property type="component" value="Unassembled WGS sequence"/>
</dbReference>
<proteinExistence type="inferred from homology"/>
<feature type="domain" description="Activator of Hsp90 ATPase homologue 1/2-like C-terminal" evidence="2">
    <location>
        <begin position="23"/>
        <end position="159"/>
    </location>
</feature>
<dbReference type="CDD" id="cd08891">
    <property type="entry name" value="SRPBCC_CalC"/>
    <property type="match status" value="1"/>
</dbReference>
<dbReference type="Gene3D" id="3.30.530.20">
    <property type="match status" value="1"/>
</dbReference>
<evidence type="ECO:0000313" key="4">
    <source>
        <dbReference type="Proteomes" id="UP000199245"/>
    </source>
</evidence>
<dbReference type="SUPFAM" id="SSF55961">
    <property type="entry name" value="Bet v1-like"/>
    <property type="match status" value="1"/>
</dbReference>
<reference evidence="3 4" key="1">
    <citation type="submission" date="2016-10" db="EMBL/GenBank/DDBJ databases">
        <authorList>
            <person name="de Groot N.N."/>
        </authorList>
    </citation>
    <scope>NUCLEOTIDE SEQUENCE [LARGE SCALE GENOMIC DNA]</scope>
    <source>
        <strain evidence="3 4">R5</strain>
    </source>
</reference>
<protein>
    <submittedName>
        <fullName evidence="3">Uncharacterized conserved protein YndB, AHSA1/START domain</fullName>
    </submittedName>
</protein>
<name>A0A1G6NCM1_9BRAD</name>
<accession>A0A1G6NCM1</accession>
<evidence type="ECO:0000256" key="1">
    <source>
        <dbReference type="ARBA" id="ARBA00006817"/>
    </source>
</evidence>
<evidence type="ECO:0000259" key="2">
    <source>
        <dbReference type="Pfam" id="PF08327"/>
    </source>
</evidence>
<dbReference type="EMBL" id="FMZW01000004">
    <property type="protein sequence ID" value="SDC65451.1"/>
    <property type="molecule type" value="Genomic_DNA"/>
</dbReference>
<dbReference type="Pfam" id="PF08327">
    <property type="entry name" value="AHSA1"/>
    <property type="match status" value="1"/>
</dbReference>
<evidence type="ECO:0000313" key="3">
    <source>
        <dbReference type="EMBL" id="SDC65451.1"/>
    </source>
</evidence>
<dbReference type="InterPro" id="IPR023393">
    <property type="entry name" value="START-like_dom_sf"/>
</dbReference>
<comment type="similarity">
    <text evidence="1">Belongs to the AHA1 family.</text>
</comment>
<dbReference type="AlphaFoldDB" id="A0A1G6NCM1"/>
<sequence length="167" mass="19158">MTMQATSDNYDPYSVRKVMNVEAPPAVAWRVFTEQMGTWWPLAHYKIGKTNAVDAIMEPRVGGRWYERGDDGSTCDWGCVLLWEPPSRLVLSWDITADWQYDPNLKTEIEVRFIADGKDATRVELEHRKLDRYGARAAEMRRIFDTEGDWGRLLAMFAARAAQGPKA</sequence>
<organism evidence="3 4">
    <name type="scientific">Bradyrhizobium brasilense</name>
    <dbReference type="NCBI Taxonomy" id="1419277"/>
    <lineage>
        <taxon>Bacteria</taxon>
        <taxon>Pseudomonadati</taxon>
        <taxon>Pseudomonadota</taxon>
        <taxon>Alphaproteobacteria</taxon>
        <taxon>Hyphomicrobiales</taxon>
        <taxon>Nitrobacteraceae</taxon>
        <taxon>Bradyrhizobium</taxon>
    </lineage>
</organism>
<dbReference type="RefSeq" id="WP_229162748.1">
    <property type="nucleotide sequence ID" value="NZ_FMZW01000004.1"/>
</dbReference>